<dbReference type="AlphaFoldDB" id="A0A1N6JNS5"/>
<reference evidence="1 2" key="1">
    <citation type="submission" date="2016-11" db="EMBL/GenBank/DDBJ databases">
        <authorList>
            <person name="Jaros S."/>
            <person name="Januszkiewicz K."/>
            <person name="Wedrychowicz H."/>
        </authorList>
    </citation>
    <scope>NUCLEOTIDE SEQUENCE [LARGE SCALE GENOMIC DNA]</scope>
    <source>
        <strain evidence="1 2">GAS86</strain>
    </source>
</reference>
<proteinExistence type="predicted"/>
<dbReference type="EMBL" id="FSRM01000002">
    <property type="protein sequence ID" value="SIO45807.1"/>
    <property type="molecule type" value="Genomic_DNA"/>
</dbReference>
<evidence type="ECO:0000313" key="1">
    <source>
        <dbReference type="EMBL" id="SIO45807.1"/>
    </source>
</evidence>
<dbReference type="Proteomes" id="UP000184693">
    <property type="component" value="Unassembled WGS sequence"/>
</dbReference>
<sequence length="40" mass="4416">MALPSFITLQPVVTGDGTLQRGYRFPRQRQGFGQTLLAGH</sequence>
<dbReference type="RefSeq" id="WP_302050859.1">
    <property type="nucleotide sequence ID" value="NZ_FSRM01000002.1"/>
</dbReference>
<organism evidence="1 2">
    <name type="scientific">Paraburkholderia phenazinium</name>
    <dbReference type="NCBI Taxonomy" id="60549"/>
    <lineage>
        <taxon>Bacteria</taxon>
        <taxon>Pseudomonadati</taxon>
        <taxon>Pseudomonadota</taxon>
        <taxon>Betaproteobacteria</taxon>
        <taxon>Burkholderiales</taxon>
        <taxon>Burkholderiaceae</taxon>
        <taxon>Paraburkholderia</taxon>
    </lineage>
</organism>
<evidence type="ECO:0000313" key="2">
    <source>
        <dbReference type="Proteomes" id="UP000184693"/>
    </source>
</evidence>
<name>A0A1N6JNS5_9BURK</name>
<gene>
    <name evidence="1" type="ORF">SAMN05444168_4710</name>
</gene>
<accession>A0A1N6JNS5</accession>
<protein>
    <submittedName>
        <fullName evidence="1">Uncharacterized protein</fullName>
    </submittedName>
</protein>